<comment type="caution">
    <text evidence="5">The sequence shown here is derived from an EMBL/GenBank/DDBJ whole genome shotgun (WGS) entry which is preliminary data.</text>
</comment>
<organism evidence="5 6">
    <name type="scientific">Glarea lozoyensis (strain ATCC 74030 / MF5533)</name>
    <dbReference type="NCBI Taxonomy" id="1104152"/>
    <lineage>
        <taxon>Eukaryota</taxon>
        <taxon>Fungi</taxon>
        <taxon>Dikarya</taxon>
        <taxon>Ascomycota</taxon>
        <taxon>Pezizomycotina</taxon>
        <taxon>Leotiomycetes</taxon>
        <taxon>Helotiales</taxon>
        <taxon>Helotiaceae</taxon>
        <taxon>Glarea</taxon>
    </lineage>
</organism>
<dbReference type="Proteomes" id="UP000005446">
    <property type="component" value="Unassembled WGS sequence"/>
</dbReference>
<dbReference type="AlphaFoldDB" id="H0EI32"/>
<dbReference type="InParanoid" id="H0EI32"/>
<dbReference type="SUPFAM" id="SSF51905">
    <property type="entry name" value="FAD/NAD(P)-binding domain"/>
    <property type="match status" value="1"/>
</dbReference>
<keyword evidence="6" id="KW-1185">Reference proteome</keyword>
<dbReference type="PANTHER" id="PTHR46028">
    <property type="entry name" value="KYNURENINE 3-MONOOXYGENASE"/>
    <property type="match status" value="1"/>
</dbReference>
<evidence type="ECO:0000256" key="4">
    <source>
        <dbReference type="ARBA" id="ARBA00023002"/>
    </source>
</evidence>
<evidence type="ECO:0000256" key="2">
    <source>
        <dbReference type="ARBA" id="ARBA00022630"/>
    </source>
</evidence>
<gene>
    <name evidence="5" type="ORF">M7I_2178</name>
</gene>
<dbReference type="InterPro" id="IPR036188">
    <property type="entry name" value="FAD/NAD-bd_sf"/>
</dbReference>
<reference evidence="5 6" key="1">
    <citation type="journal article" date="2012" name="Eukaryot. Cell">
        <title>Genome sequence of the fungus Glarea lozoyensis: the first genome sequence of a species from the Helotiaceae family.</title>
        <authorList>
            <person name="Youssar L."/>
            <person name="Gruening B.A."/>
            <person name="Erxleben A."/>
            <person name="Guenther S."/>
            <person name="Huettel W."/>
        </authorList>
    </citation>
    <scope>NUCLEOTIDE SEQUENCE [LARGE SCALE GENOMIC DNA]</scope>
    <source>
        <strain evidence="6">ATCC 74030 / MF5533</strain>
    </source>
</reference>
<dbReference type="GO" id="GO:0005741">
    <property type="term" value="C:mitochondrial outer membrane"/>
    <property type="evidence" value="ECO:0007669"/>
    <property type="project" value="TreeGrafter"/>
</dbReference>
<keyword evidence="2" id="KW-0285">Flavoprotein</keyword>
<evidence type="ECO:0000313" key="6">
    <source>
        <dbReference type="Proteomes" id="UP000005446"/>
    </source>
</evidence>
<dbReference type="PANTHER" id="PTHR46028:SF2">
    <property type="entry name" value="KYNURENINE 3-MONOOXYGENASE"/>
    <property type="match status" value="1"/>
</dbReference>
<dbReference type="GO" id="GO:0004502">
    <property type="term" value="F:kynurenine 3-monooxygenase activity"/>
    <property type="evidence" value="ECO:0007669"/>
    <property type="project" value="TreeGrafter"/>
</dbReference>
<evidence type="ECO:0000256" key="3">
    <source>
        <dbReference type="ARBA" id="ARBA00022827"/>
    </source>
</evidence>
<keyword evidence="5" id="KW-0503">Monooxygenase</keyword>
<keyword evidence="4" id="KW-0560">Oxidoreductase</keyword>
<evidence type="ECO:0000313" key="5">
    <source>
        <dbReference type="EMBL" id="EHL01825.1"/>
    </source>
</evidence>
<proteinExistence type="predicted"/>
<comment type="cofactor">
    <cofactor evidence="1">
        <name>FAD</name>
        <dbReference type="ChEBI" id="CHEBI:57692"/>
    </cofactor>
</comment>
<accession>H0EI32</accession>
<keyword evidence="3" id="KW-0274">FAD</keyword>
<name>H0EI32_GLAL7</name>
<dbReference type="HOGENOM" id="CLU_2638290_0_0_1"/>
<dbReference type="GO" id="GO:0070189">
    <property type="term" value="P:kynurenine metabolic process"/>
    <property type="evidence" value="ECO:0007669"/>
    <property type="project" value="TreeGrafter"/>
</dbReference>
<dbReference type="OrthoDB" id="10053569at2759"/>
<dbReference type="Gene3D" id="3.50.50.60">
    <property type="entry name" value="FAD/NAD(P)-binding domain"/>
    <property type="match status" value="1"/>
</dbReference>
<dbReference type="EMBL" id="AGUE01000044">
    <property type="protein sequence ID" value="EHL01825.1"/>
    <property type="molecule type" value="Genomic_DNA"/>
</dbReference>
<evidence type="ECO:0000256" key="1">
    <source>
        <dbReference type="ARBA" id="ARBA00001974"/>
    </source>
</evidence>
<sequence length="77" mass="8948">MVPFYGQGMNAGLEDIRILFEILDKYPSRAEALAKYSEYRKEDAHVINDLALQNYVEMRASVVSPFYSARKWLEETV</sequence>
<protein>
    <submittedName>
        <fullName evidence="5">Putative Kynurenine 3-monooxygenase</fullName>
    </submittedName>
</protein>